<dbReference type="Pfam" id="PF05717">
    <property type="entry name" value="TnpB_IS66"/>
    <property type="match status" value="1"/>
</dbReference>
<gene>
    <name evidence="1" type="primary">tnpB</name>
    <name evidence="1" type="ORF">FQP89_22675</name>
</gene>
<accession>A0A558J140</accession>
<organism evidence="1 2">
    <name type="scientific">Vreelandella titanicae</name>
    <dbReference type="NCBI Taxonomy" id="664683"/>
    <lineage>
        <taxon>Bacteria</taxon>
        <taxon>Pseudomonadati</taxon>
        <taxon>Pseudomonadota</taxon>
        <taxon>Gammaproteobacteria</taxon>
        <taxon>Oceanospirillales</taxon>
        <taxon>Halomonadaceae</taxon>
        <taxon>Vreelandella</taxon>
    </lineage>
</organism>
<sequence length="129" mass="13797">MAIVRCAGVSGAASGSAVMMRIDEIWLATEPLDMRAGPDTALARVVKVFGAARPHCAYLFANRPGNRMKVLIHDGLGIWLCARRLNQGKFHRAGNGHGDRVELSPEQVTALVQGLPWQRIGAAGVISVV</sequence>
<comment type="caution">
    <text evidence="1">The sequence shown here is derived from an EMBL/GenBank/DDBJ whole genome shotgun (WGS) entry which is preliminary data.</text>
</comment>
<proteinExistence type="predicted"/>
<name>A0A558J140_9GAMM</name>
<dbReference type="PANTHER" id="PTHR36455">
    <property type="match status" value="1"/>
</dbReference>
<evidence type="ECO:0000313" key="1">
    <source>
        <dbReference type="EMBL" id="TVU87381.1"/>
    </source>
</evidence>
<reference evidence="1 2" key="1">
    <citation type="submission" date="2019-07" db="EMBL/GenBank/DDBJ databases">
        <title>Diversity of Bacteria from Kongsfjorden, Arctic.</title>
        <authorList>
            <person name="Yu Y."/>
        </authorList>
    </citation>
    <scope>NUCLEOTIDE SEQUENCE [LARGE SCALE GENOMIC DNA]</scope>
    <source>
        <strain evidence="1 2">SM1922</strain>
    </source>
</reference>
<dbReference type="AlphaFoldDB" id="A0A558J140"/>
<dbReference type="Proteomes" id="UP000317288">
    <property type="component" value="Unassembled WGS sequence"/>
</dbReference>
<dbReference type="PANTHER" id="PTHR36455:SF1">
    <property type="entry name" value="BLR8292 PROTEIN"/>
    <property type="match status" value="1"/>
</dbReference>
<dbReference type="EMBL" id="VNFE01000010">
    <property type="protein sequence ID" value="TVU87381.1"/>
    <property type="molecule type" value="Genomic_DNA"/>
</dbReference>
<protein>
    <submittedName>
        <fullName evidence="1">IS66 family insertion sequence element accessory protein TnpB</fullName>
    </submittedName>
</protein>
<evidence type="ECO:0000313" key="2">
    <source>
        <dbReference type="Proteomes" id="UP000317288"/>
    </source>
</evidence>
<dbReference type="InterPro" id="IPR008878">
    <property type="entry name" value="Transposase_IS66_Orf2"/>
</dbReference>
<dbReference type="NCBIfam" id="NF033819">
    <property type="entry name" value="IS66_TnpB"/>
    <property type="match status" value="1"/>
</dbReference>